<protein>
    <submittedName>
        <fullName evidence="1">Uncharacterized protein</fullName>
    </submittedName>
</protein>
<gene>
    <name evidence="1" type="ORF">QFZ22_001594</name>
</gene>
<sequence length="88" mass="9571">MICSRGDEEIACGDSGSDGEHLLAAHTDVFPHGSVRLPTDVAAECFRELRHRIRSPAEEYGRSTGMPTSLLFSRTEACSLVSASQRSF</sequence>
<dbReference type="Proteomes" id="UP001234216">
    <property type="component" value="Unassembled WGS sequence"/>
</dbReference>
<accession>A0AAW8F726</accession>
<name>A0AAW8F726_9ACTN</name>
<comment type="caution">
    <text evidence="1">The sequence shown here is derived from an EMBL/GenBank/DDBJ whole genome shotgun (WGS) entry which is preliminary data.</text>
</comment>
<dbReference type="RefSeq" id="WP_306973089.1">
    <property type="nucleotide sequence ID" value="NZ_JAUSZV010000005.1"/>
</dbReference>
<dbReference type="EMBL" id="JAUSZV010000005">
    <property type="protein sequence ID" value="MDQ0905609.1"/>
    <property type="molecule type" value="Genomic_DNA"/>
</dbReference>
<evidence type="ECO:0000313" key="1">
    <source>
        <dbReference type="EMBL" id="MDQ0905609.1"/>
    </source>
</evidence>
<organism evidence="1 2">
    <name type="scientific">Streptomyces canus</name>
    <dbReference type="NCBI Taxonomy" id="58343"/>
    <lineage>
        <taxon>Bacteria</taxon>
        <taxon>Bacillati</taxon>
        <taxon>Actinomycetota</taxon>
        <taxon>Actinomycetes</taxon>
        <taxon>Kitasatosporales</taxon>
        <taxon>Streptomycetaceae</taxon>
        <taxon>Streptomyces</taxon>
        <taxon>Streptomyces aurantiacus group</taxon>
    </lineage>
</organism>
<dbReference type="AlphaFoldDB" id="A0AAW8F726"/>
<proteinExistence type="predicted"/>
<evidence type="ECO:0000313" key="2">
    <source>
        <dbReference type="Proteomes" id="UP001234216"/>
    </source>
</evidence>
<reference evidence="1" key="1">
    <citation type="submission" date="2023-07" db="EMBL/GenBank/DDBJ databases">
        <title>Comparative genomics of wheat-associated soil bacteria to identify genetic determinants of phenazine resistance.</title>
        <authorList>
            <person name="Mouncey N."/>
        </authorList>
    </citation>
    <scope>NUCLEOTIDE SEQUENCE</scope>
    <source>
        <strain evidence="1">V4I22</strain>
    </source>
</reference>